<dbReference type="Proteomes" id="UP001177023">
    <property type="component" value="Unassembled WGS sequence"/>
</dbReference>
<gene>
    <name evidence="1" type="ORF">MSPICULIGERA_LOCUS830</name>
</gene>
<reference evidence="1" key="1">
    <citation type="submission" date="2023-06" db="EMBL/GenBank/DDBJ databases">
        <authorList>
            <person name="Delattre M."/>
        </authorList>
    </citation>
    <scope>NUCLEOTIDE SEQUENCE</scope>
    <source>
        <strain evidence="1">AF72</strain>
    </source>
</reference>
<dbReference type="AlphaFoldDB" id="A0AA36C4R6"/>
<name>A0AA36C4R6_9BILA</name>
<dbReference type="EMBL" id="CATQJA010000209">
    <property type="protein sequence ID" value="CAJ0558092.1"/>
    <property type="molecule type" value="Genomic_DNA"/>
</dbReference>
<accession>A0AA36C4R6</accession>
<sequence length="276" mass="30912">MKIADFLSNKAPQLGPSTVQLMRESSILVAVNKSLEAFLQTIKNTTYETFQADVKTAEKEGLERIQKLVKASDFEEAARSFKEKAQEVAKSKSYELQAGEADRVGQQLSAQFLADEMAKITKITDVYTLLEMTRQNSATRIPRELAISAAQKMELAAKIYNFIVTRYEQIRNLQLNFLLANADREMRVEMEKKIAEGVEIHQAAEVARRQATASLHSALEKLGFQSGDIVKIGENAGRHLEQAAQGLIQRFVADRNSNAELKKLQAEYEANTKVSK</sequence>
<feature type="non-terminal residue" evidence="1">
    <location>
        <position position="276"/>
    </location>
</feature>
<evidence type="ECO:0000313" key="2">
    <source>
        <dbReference type="Proteomes" id="UP001177023"/>
    </source>
</evidence>
<protein>
    <submittedName>
        <fullName evidence="1">Uncharacterized protein</fullName>
    </submittedName>
</protein>
<evidence type="ECO:0000313" key="1">
    <source>
        <dbReference type="EMBL" id="CAJ0558092.1"/>
    </source>
</evidence>
<comment type="caution">
    <text evidence="1">The sequence shown here is derived from an EMBL/GenBank/DDBJ whole genome shotgun (WGS) entry which is preliminary data.</text>
</comment>
<proteinExistence type="predicted"/>
<organism evidence="1 2">
    <name type="scientific">Mesorhabditis spiculigera</name>
    <dbReference type="NCBI Taxonomy" id="96644"/>
    <lineage>
        <taxon>Eukaryota</taxon>
        <taxon>Metazoa</taxon>
        <taxon>Ecdysozoa</taxon>
        <taxon>Nematoda</taxon>
        <taxon>Chromadorea</taxon>
        <taxon>Rhabditida</taxon>
        <taxon>Rhabditina</taxon>
        <taxon>Rhabditomorpha</taxon>
        <taxon>Rhabditoidea</taxon>
        <taxon>Rhabditidae</taxon>
        <taxon>Mesorhabditinae</taxon>
        <taxon>Mesorhabditis</taxon>
    </lineage>
</organism>
<keyword evidence="2" id="KW-1185">Reference proteome</keyword>